<proteinExistence type="predicted"/>
<dbReference type="AlphaFoldDB" id="A0A672GNH1"/>
<evidence type="ECO:0000256" key="5">
    <source>
        <dbReference type="SAM" id="MobiDB-lite"/>
    </source>
</evidence>
<accession>A0A672GNH1</accession>
<dbReference type="InterPro" id="IPR013083">
    <property type="entry name" value="Znf_RING/FYVE/PHD"/>
</dbReference>
<evidence type="ECO:0000256" key="2">
    <source>
        <dbReference type="ARBA" id="ARBA00022771"/>
    </source>
</evidence>
<dbReference type="Gene3D" id="4.10.60.10">
    <property type="entry name" value="Zinc finger, CCHC-type"/>
    <property type="match status" value="1"/>
</dbReference>
<dbReference type="SUPFAM" id="SSF57850">
    <property type="entry name" value="RING/U-box"/>
    <property type="match status" value="1"/>
</dbReference>
<dbReference type="PANTHER" id="PTHR15439">
    <property type="entry name" value="RETINOBLASTOMA-BINDING PROTEIN 6"/>
    <property type="match status" value="1"/>
</dbReference>
<organism evidence="7 8">
    <name type="scientific">Salarias fasciatus</name>
    <name type="common">Jewelled blenny</name>
    <name type="synonym">Blennius fasciatus</name>
    <dbReference type="NCBI Taxonomy" id="181472"/>
    <lineage>
        <taxon>Eukaryota</taxon>
        <taxon>Metazoa</taxon>
        <taxon>Chordata</taxon>
        <taxon>Craniata</taxon>
        <taxon>Vertebrata</taxon>
        <taxon>Euteleostomi</taxon>
        <taxon>Actinopterygii</taxon>
        <taxon>Neopterygii</taxon>
        <taxon>Teleostei</taxon>
        <taxon>Neoteleostei</taxon>
        <taxon>Acanthomorphata</taxon>
        <taxon>Ovalentaria</taxon>
        <taxon>Blenniimorphae</taxon>
        <taxon>Blenniiformes</taxon>
        <taxon>Blennioidei</taxon>
        <taxon>Blenniidae</taxon>
        <taxon>Salariinae</taxon>
        <taxon>Salarias</taxon>
    </lineage>
</organism>
<dbReference type="GO" id="GO:0006397">
    <property type="term" value="P:mRNA processing"/>
    <property type="evidence" value="ECO:0007669"/>
    <property type="project" value="InterPro"/>
</dbReference>
<keyword evidence="2 4" id="KW-0863">Zinc-finger</keyword>
<keyword evidence="1" id="KW-0479">Metal-binding</keyword>
<dbReference type="GO" id="GO:0005634">
    <property type="term" value="C:nucleus"/>
    <property type="evidence" value="ECO:0007669"/>
    <property type="project" value="TreeGrafter"/>
</dbReference>
<feature type="region of interest" description="Disordered" evidence="5">
    <location>
        <begin position="1"/>
        <end position="26"/>
    </location>
</feature>
<reference evidence="7" key="1">
    <citation type="submission" date="2019-06" db="EMBL/GenBank/DDBJ databases">
        <authorList>
            <consortium name="Wellcome Sanger Institute Data Sharing"/>
        </authorList>
    </citation>
    <scope>NUCLEOTIDE SEQUENCE [LARGE SCALE GENOMIC DNA]</scope>
</reference>
<keyword evidence="3" id="KW-0862">Zinc</keyword>
<dbReference type="Proteomes" id="UP000472267">
    <property type="component" value="Chromosome 5"/>
</dbReference>
<dbReference type="InterPro" id="IPR001841">
    <property type="entry name" value="Znf_RING"/>
</dbReference>
<dbReference type="PROSITE" id="PS50089">
    <property type="entry name" value="ZF_RING_2"/>
    <property type="match status" value="1"/>
</dbReference>
<reference evidence="7" key="2">
    <citation type="submission" date="2025-08" db="UniProtKB">
        <authorList>
            <consortium name="Ensembl"/>
        </authorList>
    </citation>
    <scope>IDENTIFICATION</scope>
</reference>
<dbReference type="GO" id="GO:0006511">
    <property type="term" value="P:ubiquitin-dependent protein catabolic process"/>
    <property type="evidence" value="ECO:0007669"/>
    <property type="project" value="TreeGrafter"/>
</dbReference>
<dbReference type="Ensembl" id="ENSSFAT00005021114.1">
    <property type="protein sequence ID" value="ENSSFAP00005020311.1"/>
    <property type="gene ID" value="ENSSFAG00005010572.1"/>
</dbReference>
<dbReference type="PANTHER" id="PTHR15439:SF0">
    <property type="entry name" value="CELL DIVISION CYCLE AND APOPTOSIS REGULATOR PROTEIN 1-RELATED"/>
    <property type="match status" value="1"/>
</dbReference>
<evidence type="ECO:0000256" key="1">
    <source>
        <dbReference type="ARBA" id="ARBA00022723"/>
    </source>
</evidence>
<sequence>PGHHIRDCPSQNNNPETGQRMKKTTGIPRSFLLEVDDPTMRGVMLTTLSKLDDHEAYAEDPTPEELLCGMCEETLCDAVLIPCCANSYCDQCVCDALLDSDDHVCPTCKQPHVSPDALTANHALRQIVLQVWKKIKSLAPIPTVP</sequence>
<feature type="domain" description="RING-type" evidence="6">
    <location>
        <begin position="68"/>
        <end position="109"/>
    </location>
</feature>
<evidence type="ECO:0000313" key="7">
    <source>
        <dbReference type="Ensembl" id="ENSSFAP00005020311.1"/>
    </source>
</evidence>
<reference evidence="7" key="3">
    <citation type="submission" date="2025-09" db="UniProtKB">
        <authorList>
            <consortium name="Ensembl"/>
        </authorList>
    </citation>
    <scope>IDENTIFICATION</scope>
</reference>
<dbReference type="GO" id="GO:0008270">
    <property type="term" value="F:zinc ion binding"/>
    <property type="evidence" value="ECO:0007669"/>
    <property type="project" value="UniProtKB-KW"/>
</dbReference>
<dbReference type="InParanoid" id="A0A672GNH1"/>
<dbReference type="InterPro" id="IPR033489">
    <property type="entry name" value="RBBP6"/>
</dbReference>
<name>A0A672GNH1_SALFA</name>
<dbReference type="CDD" id="cd16620">
    <property type="entry name" value="vRING-HC-C4C4_RBBP6"/>
    <property type="match status" value="1"/>
</dbReference>
<evidence type="ECO:0000259" key="6">
    <source>
        <dbReference type="PROSITE" id="PS50089"/>
    </source>
</evidence>
<dbReference type="GO" id="GO:0061630">
    <property type="term" value="F:ubiquitin protein ligase activity"/>
    <property type="evidence" value="ECO:0007669"/>
    <property type="project" value="InterPro"/>
</dbReference>
<evidence type="ECO:0000256" key="3">
    <source>
        <dbReference type="ARBA" id="ARBA00022833"/>
    </source>
</evidence>
<protein>
    <recommendedName>
        <fullName evidence="6">RING-type domain-containing protein</fullName>
    </recommendedName>
</protein>
<keyword evidence="8" id="KW-1185">Reference proteome</keyword>
<evidence type="ECO:0000256" key="4">
    <source>
        <dbReference type="PROSITE-ProRule" id="PRU00175"/>
    </source>
</evidence>
<dbReference type="Gene3D" id="3.30.40.10">
    <property type="entry name" value="Zinc/RING finger domain, C3HC4 (zinc finger)"/>
    <property type="match status" value="1"/>
</dbReference>
<evidence type="ECO:0000313" key="8">
    <source>
        <dbReference type="Proteomes" id="UP000472267"/>
    </source>
</evidence>
<dbReference type="GO" id="GO:0016567">
    <property type="term" value="P:protein ubiquitination"/>
    <property type="evidence" value="ECO:0007669"/>
    <property type="project" value="InterPro"/>
</dbReference>